<dbReference type="Gene3D" id="3.30.420.10">
    <property type="entry name" value="Ribonuclease H-like superfamily/Ribonuclease H"/>
    <property type="match status" value="1"/>
</dbReference>
<dbReference type="GO" id="GO:0003676">
    <property type="term" value="F:nucleic acid binding"/>
    <property type="evidence" value="ECO:0007669"/>
    <property type="project" value="InterPro"/>
</dbReference>
<gene>
    <name evidence="2" type="primary">LOC115022679</name>
    <name evidence="3" type="synonym">LOC115022817</name>
</gene>
<organism evidence="1 2">
    <name type="scientific">Cottoperca gobio</name>
    <name type="common">Frogmouth</name>
    <name type="synonym">Aphritis gobio</name>
    <dbReference type="NCBI Taxonomy" id="56716"/>
    <lineage>
        <taxon>Eukaryota</taxon>
        <taxon>Metazoa</taxon>
        <taxon>Chordata</taxon>
        <taxon>Craniata</taxon>
        <taxon>Vertebrata</taxon>
        <taxon>Euteleostomi</taxon>
        <taxon>Actinopterygii</taxon>
        <taxon>Neopterygii</taxon>
        <taxon>Teleostei</taxon>
        <taxon>Neoteleostei</taxon>
        <taxon>Acanthomorphata</taxon>
        <taxon>Eupercaria</taxon>
        <taxon>Perciformes</taxon>
        <taxon>Notothenioidei</taxon>
        <taxon>Bovichtidae</taxon>
        <taxon>Cottoperca</taxon>
    </lineage>
</organism>
<dbReference type="InterPro" id="IPR036397">
    <property type="entry name" value="RNaseH_sf"/>
</dbReference>
<accession>A0A6J2RJS7</accession>
<dbReference type="Proteomes" id="UP000504630">
    <property type="component" value="Chromosome 17"/>
</dbReference>
<sequence>MGPEDYDVLKTAISNQGQRLGYQEHTLQTVVDQSRDITSTLATLCFQQTQAVAATSAQQPVAAQQAPHASPVSEPHIPPHPSILVTPTPACVLVESPLTAHLLVCSAPCPFPAVHGPTLPSISSRVYPCPKTNGQTERANQDLEAAFRCVTARNPSSWSSQLAWIEYAHNSVQRCNR</sequence>
<evidence type="ECO:0000313" key="1">
    <source>
        <dbReference type="Proteomes" id="UP000504630"/>
    </source>
</evidence>
<reference evidence="2 3" key="1">
    <citation type="submission" date="2025-04" db="UniProtKB">
        <authorList>
            <consortium name="RefSeq"/>
        </authorList>
    </citation>
    <scope>IDENTIFICATION</scope>
</reference>
<dbReference type="RefSeq" id="XP_029309774.1">
    <property type="nucleotide sequence ID" value="XM_029453914.1"/>
</dbReference>
<evidence type="ECO:0000313" key="3">
    <source>
        <dbReference type="RefSeq" id="XP_029309774.1"/>
    </source>
</evidence>
<evidence type="ECO:0000313" key="2">
    <source>
        <dbReference type="RefSeq" id="XP_029309610.1"/>
    </source>
</evidence>
<dbReference type="RefSeq" id="XP_029309610.1">
    <property type="nucleotide sequence ID" value="XM_029453750.1"/>
</dbReference>
<name>A0A6J2RJS7_COTGO</name>
<proteinExistence type="predicted"/>
<protein>
    <submittedName>
        <fullName evidence="2">Uncharacterized protein LOC115022679 isoform X2</fullName>
    </submittedName>
    <submittedName>
        <fullName evidence="3">Uncharacterized protein LOC115022817 isoform X2</fullName>
    </submittedName>
</protein>
<dbReference type="GeneID" id="115022679"/>
<keyword evidence="1" id="KW-1185">Reference proteome</keyword>
<dbReference type="AlphaFoldDB" id="A0A6J2RJS7"/>